<dbReference type="KEGG" id="woc:BA177_11700"/>
<gene>
    <name evidence="1" type="ORF">BA177_11700</name>
</gene>
<sequence length="72" mass="7529">MAGTGRIVLRAAVEFNCAPGGVVAAGSTLLHVSASLCPDDCHDDEQVLSSAQGCQVRTAVLEAYREYYAPLC</sequence>
<name>A0A193LGZ0_9GAMM</name>
<dbReference type="AlphaFoldDB" id="A0A193LGZ0"/>
<protein>
    <submittedName>
        <fullName evidence="1">Uncharacterized protein</fullName>
    </submittedName>
</protein>
<evidence type="ECO:0000313" key="1">
    <source>
        <dbReference type="EMBL" id="ANO51777.1"/>
    </source>
</evidence>
<keyword evidence="2" id="KW-1185">Reference proteome</keyword>
<accession>A0A193LGZ0</accession>
<dbReference type="Proteomes" id="UP000092695">
    <property type="component" value="Chromosome"/>
</dbReference>
<reference evidence="1 2" key="1">
    <citation type="submission" date="2016-06" db="EMBL/GenBank/DDBJ databases">
        <title>Complete genome sequence of a deep-branching marine Gamma Proteobacterium Woeseia oceani type strain XK5.</title>
        <authorList>
            <person name="Mu D."/>
            <person name="Du Z."/>
        </authorList>
    </citation>
    <scope>NUCLEOTIDE SEQUENCE [LARGE SCALE GENOMIC DNA]</scope>
    <source>
        <strain evidence="1 2">XK5</strain>
    </source>
</reference>
<dbReference type="STRING" id="1548547.BA177_11700"/>
<evidence type="ECO:0000313" key="2">
    <source>
        <dbReference type="Proteomes" id="UP000092695"/>
    </source>
</evidence>
<proteinExistence type="predicted"/>
<dbReference type="EMBL" id="CP016268">
    <property type="protein sequence ID" value="ANO51777.1"/>
    <property type="molecule type" value="Genomic_DNA"/>
</dbReference>
<organism evidence="1 2">
    <name type="scientific">Woeseia oceani</name>
    <dbReference type="NCBI Taxonomy" id="1548547"/>
    <lineage>
        <taxon>Bacteria</taxon>
        <taxon>Pseudomonadati</taxon>
        <taxon>Pseudomonadota</taxon>
        <taxon>Gammaproteobacteria</taxon>
        <taxon>Woeseiales</taxon>
        <taxon>Woeseiaceae</taxon>
        <taxon>Woeseia</taxon>
    </lineage>
</organism>